<name>A0A8H4KIP2_9HYPO</name>
<dbReference type="AlphaFoldDB" id="A0A8H4KIP2"/>
<reference evidence="1" key="1">
    <citation type="submission" date="2020-01" db="EMBL/GenBank/DDBJ databases">
        <title>Identification and distribution of gene clusters putatively required for synthesis of sphingolipid metabolism inhibitors in phylogenetically diverse species of the filamentous fungus Fusarium.</title>
        <authorList>
            <person name="Kim H.-S."/>
            <person name="Busman M."/>
            <person name="Brown D.W."/>
            <person name="Divon H."/>
            <person name="Uhlig S."/>
            <person name="Proctor R.H."/>
        </authorList>
    </citation>
    <scope>NUCLEOTIDE SEQUENCE</scope>
    <source>
        <strain evidence="1">NRRL 53441</strain>
    </source>
</reference>
<accession>A0A8H4KIP2</accession>
<dbReference type="EMBL" id="JAADJG010000264">
    <property type="protein sequence ID" value="KAF4449953.1"/>
    <property type="molecule type" value="Genomic_DNA"/>
</dbReference>
<keyword evidence="2" id="KW-1185">Reference proteome</keyword>
<evidence type="ECO:0000313" key="2">
    <source>
        <dbReference type="Proteomes" id="UP000605986"/>
    </source>
</evidence>
<comment type="caution">
    <text evidence="1">The sequence shown here is derived from an EMBL/GenBank/DDBJ whole genome shotgun (WGS) entry which is preliminary data.</text>
</comment>
<evidence type="ECO:0000313" key="1">
    <source>
        <dbReference type="EMBL" id="KAF4449953.1"/>
    </source>
</evidence>
<gene>
    <name evidence="1" type="ORF">F53441_6872</name>
</gene>
<sequence>MNDVYHFAGAISEQSRKIQREYEDLGHITIKFTTESVKPGQSTNEVTNFWERQASEVLQDPFRKYLKDAGKMPYFYEYFVIFPGNKLPLPPKIEYDTWTHGHEATSIEDTTCQILSLLSTGREGYLKNNFLISRSISRCMLLKS</sequence>
<organism evidence="1 2">
    <name type="scientific">Fusarium austroafricanum</name>
    <dbReference type="NCBI Taxonomy" id="2364996"/>
    <lineage>
        <taxon>Eukaryota</taxon>
        <taxon>Fungi</taxon>
        <taxon>Dikarya</taxon>
        <taxon>Ascomycota</taxon>
        <taxon>Pezizomycotina</taxon>
        <taxon>Sordariomycetes</taxon>
        <taxon>Hypocreomycetidae</taxon>
        <taxon>Hypocreales</taxon>
        <taxon>Nectriaceae</taxon>
        <taxon>Fusarium</taxon>
        <taxon>Fusarium concolor species complex</taxon>
    </lineage>
</organism>
<dbReference type="OrthoDB" id="5102964at2759"/>
<proteinExistence type="predicted"/>
<dbReference type="Proteomes" id="UP000605986">
    <property type="component" value="Unassembled WGS sequence"/>
</dbReference>
<protein>
    <submittedName>
        <fullName evidence="1">Uncharacterized protein</fullName>
    </submittedName>
</protein>